<comment type="caution">
    <text evidence="1">The sequence shown here is derived from an EMBL/GenBank/DDBJ whole genome shotgun (WGS) entry which is preliminary data.</text>
</comment>
<dbReference type="EMBL" id="BBTG02000002">
    <property type="protein sequence ID" value="GAO13815.1"/>
    <property type="molecule type" value="Genomic_DNA"/>
</dbReference>
<proteinExistence type="predicted"/>
<reference evidence="2" key="1">
    <citation type="journal article" date="2016" name="Genome Announc.">
        <title>Genome sequence of Ustilaginoidea virens IPU010, a rice pathogenic fungus causing false smut.</title>
        <authorList>
            <person name="Kumagai T."/>
            <person name="Ishii T."/>
            <person name="Terai G."/>
            <person name="Umemura M."/>
            <person name="Machida M."/>
            <person name="Asai K."/>
        </authorList>
    </citation>
    <scope>NUCLEOTIDE SEQUENCE [LARGE SCALE GENOMIC DNA]</scope>
    <source>
        <strain evidence="2">IPU010</strain>
    </source>
</reference>
<dbReference type="Proteomes" id="UP000054053">
    <property type="component" value="Unassembled WGS sequence"/>
</dbReference>
<gene>
    <name evidence="1" type="ORF">UVI_02004630</name>
</gene>
<protein>
    <submittedName>
        <fullName evidence="1">Uncharacterized protein</fullName>
    </submittedName>
</protein>
<accession>A0A1B5KSG1</accession>
<evidence type="ECO:0000313" key="2">
    <source>
        <dbReference type="Proteomes" id="UP000054053"/>
    </source>
</evidence>
<dbReference type="AlphaFoldDB" id="A0A1B5KSG1"/>
<evidence type="ECO:0000313" key="1">
    <source>
        <dbReference type="EMBL" id="GAO13815.1"/>
    </source>
</evidence>
<sequence length="56" mass="6232">MAAWLLGKASKVDLQVPSHLRDRLLAAGNLMMITWSARLRTVRGPPCRMIDANITD</sequence>
<name>A0A1B5KSG1_USTVR</name>
<organism evidence="1 2">
    <name type="scientific">Ustilaginoidea virens</name>
    <name type="common">Rice false smut fungus</name>
    <name type="synonym">Villosiclava virens</name>
    <dbReference type="NCBI Taxonomy" id="1159556"/>
    <lineage>
        <taxon>Eukaryota</taxon>
        <taxon>Fungi</taxon>
        <taxon>Dikarya</taxon>
        <taxon>Ascomycota</taxon>
        <taxon>Pezizomycotina</taxon>
        <taxon>Sordariomycetes</taxon>
        <taxon>Hypocreomycetidae</taxon>
        <taxon>Hypocreales</taxon>
        <taxon>Clavicipitaceae</taxon>
        <taxon>Ustilaginoidea</taxon>
    </lineage>
</organism>